<reference evidence="1" key="1">
    <citation type="journal article" date="2009" name="Rice">
        <title>De Novo Next Generation Sequencing of Plant Genomes.</title>
        <authorList>
            <person name="Rounsley S."/>
            <person name="Marri P.R."/>
            <person name="Yu Y."/>
            <person name="He R."/>
            <person name="Sisneros N."/>
            <person name="Goicoechea J.L."/>
            <person name="Lee S.J."/>
            <person name="Angelova A."/>
            <person name="Kudrna D."/>
            <person name="Luo M."/>
            <person name="Affourtit J."/>
            <person name="Desany B."/>
            <person name="Knight J."/>
            <person name="Niazi F."/>
            <person name="Egholm M."/>
            <person name="Wing R.A."/>
        </authorList>
    </citation>
    <scope>NUCLEOTIDE SEQUENCE [LARGE SCALE GENOMIC DNA]</scope>
    <source>
        <strain evidence="1">cv. IRGC 105608</strain>
    </source>
</reference>
<name>A0A0D3HN09_9ORYZ</name>
<evidence type="ECO:0008006" key="3">
    <source>
        <dbReference type="Google" id="ProtNLM"/>
    </source>
</evidence>
<dbReference type="Gene3D" id="1.10.510.10">
    <property type="entry name" value="Transferase(Phosphotransferase) domain 1"/>
    <property type="match status" value="1"/>
</dbReference>
<dbReference type="Proteomes" id="UP000026960">
    <property type="component" value="Chromosome 11"/>
</dbReference>
<proteinExistence type="predicted"/>
<dbReference type="AlphaFoldDB" id="A0A0D3HN09"/>
<keyword evidence="2" id="KW-1185">Reference proteome</keyword>
<dbReference type="EnsemblPlants" id="OBART11G16990.1">
    <property type="protein sequence ID" value="OBART11G16990.1"/>
    <property type="gene ID" value="OBART11G16990"/>
</dbReference>
<sequence length="70" mass="8099">MFDEGIATEENIPVLEEIGKLALHCINLKFSKRPTMKEVAERLKKIRRWCNGHEGYRICPLESISSQPFP</sequence>
<dbReference type="Gramene" id="OBART11G16990.1">
    <property type="protein sequence ID" value="OBART11G16990.1"/>
    <property type="gene ID" value="OBART11G16990"/>
</dbReference>
<dbReference type="STRING" id="65489.A0A0D3HN09"/>
<reference evidence="1" key="2">
    <citation type="submission" date="2015-03" db="UniProtKB">
        <authorList>
            <consortium name="EnsemblPlants"/>
        </authorList>
    </citation>
    <scope>IDENTIFICATION</scope>
</reference>
<dbReference type="PaxDb" id="65489-OBART11G16990.1"/>
<evidence type="ECO:0000313" key="1">
    <source>
        <dbReference type="EnsemblPlants" id="OBART11G16990.1"/>
    </source>
</evidence>
<protein>
    <recommendedName>
        <fullName evidence="3">Serine-threonine/tyrosine-protein kinase catalytic domain-containing protein</fullName>
    </recommendedName>
</protein>
<dbReference type="HOGENOM" id="CLU_2761769_0_0_1"/>
<evidence type="ECO:0000313" key="2">
    <source>
        <dbReference type="Proteomes" id="UP000026960"/>
    </source>
</evidence>
<accession>A0A0D3HN09</accession>
<organism evidence="1">
    <name type="scientific">Oryza barthii</name>
    <dbReference type="NCBI Taxonomy" id="65489"/>
    <lineage>
        <taxon>Eukaryota</taxon>
        <taxon>Viridiplantae</taxon>
        <taxon>Streptophyta</taxon>
        <taxon>Embryophyta</taxon>
        <taxon>Tracheophyta</taxon>
        <taxon>Spermatophyta</taxon>
        <taxon>Magnoliopsida</taxon>
        <taxon>Liliopsida</taxon>
        <taxon>Poales</taxon>
        <taxon>Poaceae</taxon>
        <taxon>BOP clade</taxon>
        <taxon>Oryzoideae</taxon>
        <taxon>Oryzeae</taxon>
        <taxon>Oryzinae</taxon>
        <taxon>Oryza</taxon>
    </lineage>
</organism>